<evidence type="ECO:0000259" key="2">
    <source>
        <dbReference type="Pfam" id="PF04264"/>
    </source>
</evidence>
<accession>A0ABT3PMX5</accession>
<proteinExistence type="predicted"/>
<dbReference type="InterPro" id="IPR007372">
    <property type="entry name" value="Lipid/polyisoprenoid-bd_YceI"/>
</dbReference>
<keyword evidence="4" id="KW-1185">Reference proteome</keyword>
<comment type="caution">
    <text evidence="3">The sequence shown here is derived from an EMBL/GenBank/DDBJ whole genome shotgun (WGS) entry which is preliminary data.</text>
</comment>
<dbReference type="Pfam" id="PF04264">
    <property type="entry name" value="YceI"/>
    <property type="match status" value="1"/>
</dbReference>
<evidence type="ECO:0000313" key="4">
    <source>
        <dbReference type="Proteomes" id="UP001207918"/>
    </source>
</evidence>
<dbReference type="EMBL" id="JAGGJA010000006">
    <property type="protein sequence ID" value="MCW9707295.1"/>
    <property type="molecule type" value="Genomic_DNA"/>
</dbReference>
<dbReference type="InterPro" id="IPR036761">
    <property type="entry name" value="TTHA0802/YceI-like_sf"/>
</dbReference>
<name>A0ABT3PMX5_9BACT</name>
<reference evidence="3 4" key="1">
    <citation type="submission" date="2021-03" db="EMBL/GenBank/DDBJ databases">
        <title>Aliifodinibius sp. nov., a new bacterium isolated from saline soil.</title>
        <authorList>
            <person name="Galisteo C."/>
            <person name="De La Haba R."/>
            <person name="Sanchez-Porro C."/>
            <person name="Ventosa A."/>
        </authorList>
    </citation>
    <scope>NUCLEOTIDE SEQUENCE [LARGE SCALE GENOMIC DNA]</scope>
    <source>
        <strain evidence="3 4">1BSP15-2V2</strain>
    </source>
</reference>
<evidence type="ECO:0000256" key="1">
    <source>
        <dbReference type="SAM" id="Phobius"/>
    </source>
</evidence>
<evidence type="ECO:0000313" key="3">
    <source>
        <dbReference type="EMBL" id="MCW9707295.1"/>
    </source>
</evidence>
<organism evidence="3 4">
    <name type="scientific">Fodinibius salsisoli</name>
    <dbReference type="NCBI Taxonomy" id="2820877"/>
    <lineage>
        <taxon>Bacteria</taxon>
        <taxon>Pseudomonadati</taxon>
        <taxon>Balneolota</taxon>
        <taxon>Balneolia</taxon>
        <taxon>Balneolales</taxon>
        <taxon>Balneolaceae</taxon>
        <taxon>Fodinibius</taxon>
    </lineage>
</organism>
<protein>
    <submittedName>
        <fullName evidence="3">YceI family protein</fullName>
    </submittedName>
</protein>
<feature type="transmembrane region" description="Helical" evidence="1">
    <location>
        <begin position="21"/>
        <end position="40"/>
    </location>
</feature>
<keyword evidence="1" id="KW-1133">Transmembrane helix</keyword>
<keyword evidence="1" id="KW-0812">Transmembrane</keyword>
<keyword evidence="1" id="KW-0472">Membrane</keyword>
<feature type="domain" description="Lipid/polyisoprenoid-binding YceI-like" evidence="2">
    <location>
        <begin position="90"/>
        <end position="224"/>
    </location>
</feature>
<dbReference type="Gene3D" id="2.40.128.110">
    <property type="entry name" value="Lipid/polyisoprenoid-binding, YceI-like"/>
    <property type="match status" value="1"/>
</dbReference>
<gene>
    <name evidence="3" type="ORF">J6I44_10530</name>
</gene>
<dbReference type="Proteomes" id="UP001207918">
    <property type="component" value="Unassembled WGS sequence"/>
</dbReference>
<dbReference type="SUPFAM" id="SSF101874">
    <property type="entry name" value="YceI-like"/>
    <property type="match status" value="1"/>
</dbReference>
<dbReference type="RefSeq" id="WP_265766057.1">
    <property type="nucleotide sequence ID" value="NZ_JAGGJA010000006.1"/>
</dbReference>
<sequence>MLQSSPKYQVKDSRNEQASFTVLRLFLALVFIMIGGAAAAQVTPQGSIEIEDGGKLWIEGSASIVDYSCNAEQLSGNGNIENTTEPQQNVQGHGAVSIEITIPVKSLECGKKGMNNDMYDALKAKQYQSIRYQLLSASLMQGDEAATADQEESWMNISTTGVLEIAGTQDTTQVIVAGHLISEERFRVKGSKKISMNTYNIKPPTAMFGLIKASSELTVHFDVTVRLKDAFSDPQSFKASDH</sequence>